<sequence length="725" mass="78465">MDVSQFVANAQAVKDSLVHLQPIQDRIIARLSRLLEQDAASIAAQASSPEAWVLNHQLGSMASLLNALTTQLEQGEPGLAGAVDALTPTTEAAAAAGPQHTEALAPAVAGPSYRLIHKSGNAPIHQTPARIRLSRDELSEVFGHLQPWELTRHRRPLGTPLFHQSAANYTNLVIDCENDTARRMWETMPLAVAHRWGKRAANVREIKHRYPEDCDCWCRGTWVAVVEGHAFGRAAIADKKRQERKGGEGAAAAAAGRDDDRSQSADEGTLEVLSFEEFRLFFLYSIRIPHPPPSSEPLPAPSAPVHLPALTTVVGLSVEFAPLRIGRSWCTPNLTSLAIDRGFVSTEAVKPWISGCESLEEIDLGGIEEDGEGEELVEVLRVLSPSNSLSSLRSLKPVKVWQARAHHIDRLRDTLVGRGVNRTLCHMGMDILPGDDMRNDDGTRIRIEKVADLAGAVMHPDALASPQSFLDTDYQCSIAAELVSWGCTHRRPLVRAIVGHLAAHLGQVVYSGGEETAQEGTAAAATCAAGASGITDGTFPEADTLELESSALATPEKQERAADIAACMRKLTTVLARTSPAEPDAIVPFLRALQSHYARTKTDRTLTLDLRSIPSATLTTAGARNGLELGRHAAHLPAIEKVTFHITGDVTDADFDAFYGNVMAVVASSTKLRGHKETSVTFFGHTTVGRKVACRFRAQHSLTGLCSNQFDVECDRFVLQVKRRG</sequence>
<evidence type="ECO:0000313" key="2">
    <source>
        <dbReference type="EMBL" id="CEL98541.1"/>
    </source>
</evidence>
<reference evidence="2 3" key="1">
    <citation type="submission" date="2014-11" db="EMBL/GenBank/DDBJ databases">
        <authorList>
            <person name="Zhu J."/>
            <person name="Qi W."/>
            <person name="Song R."/>
        </authorList>
    </citation>
    <scope>NUCLEOTIDE SEQUENCE [LARGE SCALE GENOMIC DNA]</scope>
</reference>
<feature type="region of interest" description="Disordered" evidence="1">
    <location>
        <begin position="239"/>
        <end position="266"/>
    </location>
</feature>
<gene>
    <name evidence="2" type="ORF">Vbra_20559</name>
</gene>
<accession>A0A0G4EN50</accession>
<dbReference type="AlphaFoldDB" id="A0A0G4EN50"/>
<evidence type="ECO:0000313" key="3">
    <source>
        <dbReference type="Proteomes" id="UP000041254"/>
    </source>
</evidence>
<organism evidence="2 3">
    <name type="scientific">Vitrella brassicaformis (strain CCMP3155)</name>
    <dbReference type="NCBI Taxonomy" id="1169540"/>
    <lineage>
        <taxon>Eukaryota</taxon>
        <taxon>Sar</taxon>
        <taxon>Alveolata</taxon>
        <taxon>Colpodellida</taxon>
        <taxon>Vitrellaceae</taxon>
        <taxon>Vitrella</taxon>
    </lineage>
</organism>
<name>A0A0G4EN50_VITBC</name>
<proteinExistence type="predicted"/>
<dbReference type="VEuPathDB" id="CryptoDB:Vbra_20559"/>
<protein>
    <submittedName>
        <fullName evidence="2">Uncharacterized protein</fullName>
    </submittedName>
</protein>
<dbReference type="Proteomes" id="UP000041254">
    <property type="component" value="Unassembled WGS sequence"/>
</dbReference>
<dbReference type="InParanoid" id="A0A0G4EN50"/>
<dbReference type="PhylomeDB" id="A0A0G4EN50"/>
<evidence type="ECO:0000256" key="1">
    <source>
        <dbReference type="SAM" id="MobiDB-lite"/>
    </source>
</evidence>
<dbReference type="OrthoDB" id="550575at2759"/>
<dbReference type="EMBL" id="CDMY01000272">
    <property type="protein sequence ID" value="CEL98541.1"/>
    <property type="molecule type" value="Genomic_DNA"/>
</dbReference>
<keyword evidence="3" id="KW-1185">Reference proteome</keyword>